<feature type="compositionally biased region" description="Basic and acidic residues" evidence="1">
    <location>
        <begin position="1"/>
        <end position="10"/>
    </location>
</feature>
<name>A0A5N6E9K6_9EURO</name>
<dbReference type="Proteomes" id="UP000326799">
    <property type="component" value="Unassembled WGS sequence"/>
</dbReference>
<feature type="compositionally biased region" description="Low complexity" evidence="1">
    <location>
        <begin position="15"/>
        <end position="39"/>
    </location>
</feature>
<feature type="region of interest" description="Disordered" evidence="1">
    <location>
        <begin position="1"/>
        <end position="39"/>
    </location>
</feature>
<proteinExistence type="predicted"/>
<accession>A0A5N6E9K6</accession>
<evidence type="ECO:0000313" key="2">
    <source>
        <dbReference type="EMBL" id="KAB8214286.1"/>
    </source>
</evidence>
<protein>
    <submittedName>
        <fullName evidence="2">Uncharacterized protein</fullName>
    </submittedName>
</protein>
<organism evidence="2 3">
    <name type="scientific">Aspergillus novoparasiticus</name>
    <dbReference type="NCBI Taxonomy" id="986946"/>
    <lineage>
        <taxon>Eukaryota</taxon>
        <taxon>Fungi</taxon>
        <taxon>Dikarya</taxon>
        <taxon>Ascomycota</taxon>
        <taxon>Pezizomycotina</taxon>
        <taxon>Eurotiomycetes</taxon>
        <taxon>Eurotiomycetidae</taxon>
        <taxon>Eurotiales</taxon>
        <taxon>Aspergillaceae</taxon>
        <taxon>Aspergillus</taxon>
        <taxon>Aspergillus subgen. Circumdati</taxon>
    </lineage>
</organism>
<dbReference type="EMBL" id="ML733544">
    <property type="protein sequence ID" value="KAB8214286.1"/>
    <property type="molecule type" value="Genomic_DNA"/>
</dbReference>
<evidence type="ECO:0000256" key="1">
    <source>
        <dbReference type="SAM" id="MobiDB-lite"/>
    </source>
</evidence>
<dbReference type="AlphaFoldDB" id="A0A5N6E9K6"/>
<reference evidence="2 3" key="1">
    <citation type="submission" date="2019-04" db="EMBL/GenBank/DDBJ databases">
        <title>Fungal friends and foes A comparative genomics study of 23 Aspergillus species from section Flavi.</title>
        <authorList>
            <consortium name="DOE Joint Genome Institute"/>
            <person name="Kjaerbolling I."/>
            <person name="Vesth T.C."/>
            <person name="Frisvad J.C."/>
            <person name="Nybo J.L."/>
            <person name="Theobald S."/>
            <person name="Kildgaard S."/>
            <person name="Petersen T.I."/>
            <person name="Kuo A."/>
            <person name="Sato A."/>
            <person name="Lyhne E.K."/>
            <person name="Kogle M.E."/>
            <person name="Wiebenga A."/>
            <person name="Kun R.S."/>
            <person name="Lubbers R.J."/>
            <person name="Makela M.R."/>
            <person name="Barry K."/>
            <person name="Chovatia M."/>
            <person name="Clum A."/>
            <person name="Daum C."/>
            <person name="Haridas S."/>
            <person name="He G."/>
            <person name="LaButti K."/>
            <person name="Lipzen A."/>
            <person name="Mondo S."/>
            <person name="Pangilinan J."/>
            <person name="Riley R."/>
            <person name="Salamov A."/>
            <person name="Simmons B.A."/>
            <person name="Magnuson J.K."/>
            <person name="Henrissat B."/>
            <person name="Mortensen U.H."/>
            <person name="Larsen T.O."/>
            <person name="De vries R.P."/>
            <person name="Grigoriev I.V."/>
            <person name="Machida M."/>
            <person name="Baker S.E."/>
            <person name="Andersen M.R."/>
        </authorList>
    </citation>
    <scope>NUCLEOTIDE SEQUENCE [LARGE SCALE GENOMIC DNA]</scope>
    <source>
        <strain evidence="2 3">CBS 126849</strain>
    </source>
</reference>
<gene>
    <name evidence="2" type="ORF">BDV33DRAFT_183044</name>
</gene>
<keyword evidence="3" id="KW-1185">Reference proteome</keyword>
<sequence>MSPKSPRDYPPKNPPILLSPVSPSPRELRSTTSKTSSSPSAQSIFNAIVRRIPITTTFTELVFDKIPPEEGDLLSRSLAASAIVERSNARVNYNSVTRVLWVRLMPTEIHDLHQRWVGYSRSEWRAAGLLSRAEDRLLDVGFGTRFDGFIGAYTSSSKEPDLFIRPDTHNHPLIVIESGWSESWPRLHADKSLWLDGTSEVNVVILLKWSKLTHNRVKATAEIWRRGGAMYNKAIFPAPNPAPAPGTDIIEFTRRELFGTLMIAGRVPTDRFILDLEDLREYARERLAVKMGLVPA</sequence>
<evidence type="ECO:0000313" key="3">
    <source>
        <dbReference type="Proteomes" id="UP000326799"/>
    </source>
</evidence>